<evidence type="ECO:0000313" key="4">
    <source>
        <dbReference type="Proteomes" id="UP000297065"/>
    </source>
</evidence>
<dbReference type="AlphaFoldDB" id="A0A4P7UIV4"/>
<dbReference type="Proteomes" id="UP000297065">
    <property type="component" value="Chromosome"/>
</dbReference>
<gene>
    <name evidence="3" type="ORF">DDIC_09045</name>
</gene>
<evidence type="ECO:0000259" key="2">
    <source>
        <dbReference type="PROSITE" id="PS50164"/>
    </source>
</evidence>
<evidence type="ECO:0000256" key="1">
    <source>
        <dbReference type="ARBA" id="ARBA00007435"/>
    </source>
</evidence>
<dbReference type="RefSeq" id="WP_136400137.1">
    <property type="nucleotide sequence ID" value="NZ_CP036295.1"/>
</dbReference>
<dbReference type="InterPro" id="IPR050190">
    <property type="entry name" value="UPF0213_domain"/>
</dbReference>
<evidence type="ECO:0000313" key="3">
    <source>
        <dbReference type="EMBL" id="QCC86019.1"/>
    </source>
</evidence>
<dbReference type="SUPFAM" id="SSF82771">
    <property type="entry name" value="GIY-YIG endonuclease"/>
    <property type="match status" value="1"/>
</dbReference>
<dbReference type="EMBL" id="CP036295">
    <property type="protein sequence ID" value="QCC86019.1"/>
    <property type="molecule type" value="Genomic_DNA"/>
</dbReference>
<dbReference type="Gene3D" id="3.40.1440.10">
    <property type="entry name" value="GIY-YIG endonuclease"/>
    <property type="match status" value="1"/>
</dbReference>
<dbReference type="PANTHER" id="PTHR34477">
    <property type="entry name" value="UPF0213 PROTEIN YHBQ"/>
    <property type="match status" value="1"/>
</dbReference>
<dbReference type="CDD" id="cd10456">
    <property type="entry name" value="GIY-YIG_UPF0213"/>
    <property type="match status" value="1"/>
</dbReference>
<dbReference type="PANTHER" id="PTHR34477:SF1">
    <property type="entry name" value="UPF0213 PROTEIN YHBQ"/>
    <property type="match status" value="1"/>
</dbReference>
<dbReference type="PROSITE" id="PS50164">
    <property type="entry name" value="GIY_YIG"/>
    <property type="match status" value="1"/>
</dbReference>
<sequence>MPATDAATNAVWLVYLLECADGTLYCGITTDMQRRLGQHNGQAPGGARYTRGRRPVLLLGSRACSGKSEALRLEQAVKARPKAHKLQFLLTGELVSC</sequence>
<proteinExistence type="inferred from homology"/>
<feature type="domain" description="GIY-YIG" evidence="2">
    <location>
        <begin position="10"/>
        <end position="90"/>
    </location>
</feature>
<dbReference type="OrthoDB" id="287318at2"/>
<organism evidence="3 4">
    <name type="scientific">Desulfovibrio desulfuricans</name>
    <dbReference type="NCBI Taxonomy" id="876"/>
    <lineage>
        <taxon>Bacteria</taxon>
        <taxon>Pseudomonadati</taxon>
        <taxon>Thermodesulfobacteriota</taxon>
        <taxon>Desulfovibrionia</taxon>
        <taxon>Desulfovibrionales</taxon>
        <taxon>Desulfovibrionaceae</taxon>
        <taxon>Desulfovibrio</taxon>
    </lineage>
</organism>
<dbReference type="Pfam" id="PF01541">
    <property type="entry name" value="GIY-YIG"/>
    <property type="match status" value="1"/>
</dbReference>
<reference evidence="3 4" key="1">
    <citation type="submission" date="2019-02" db="EMBL/GenBank/DDBJ databases">
        <title>Complete Genome Sequence of Desulfovibrio desulfuricans IC1, a Sulfonate Utilizing Anaerobe.</title>
        <authorList>
            <person name="Day L.A."/>
            <person name="De Leon K.B."/>
            <person name="Wall J.D."/>
        </authorList>
    </citation>
    <scope>NUCLEOTIDE SEQUENCE [LARGE SCALE GENOMIC DNA]</scope>
    <source>
        <strain evidence="3 4">IC1</strain>
    </source>
</reference>
<dbReference type="InterPro" id="IPR035901">
    <property type="entry name" value="GIY-YIG_endonuc_sf"/>
</dbReference>
<accession>A0A4P7UIV4</accession>
<protein>
    <submittedName>
        <fullName evidence="3">GIY-YIG nuclease family protein</fullName>
    </submittedName>
</protein>
<comment type="similarity">
    <text evidence="1">Belongs to the UPF0213 family.</text>
</comment>
<dbReference type="InterPro" id="IPR000305">
    <property type="entry name" value="GIY-YIG_endonuc"/>
</dbReference>
<name>A0A4P7UIV4_DESDE</name>